<sequence>MFREDHGRWILLPDGNVEDAGLENVVLAGQGSITGCRWASMWPVKSVSSPHASAYGERWHPDGPQYLAGLPVDSDDGHLEAEMSRQNSLRGFNLHCNVKQSLF</sequence>
<accession>A0A5B7EUH5</accession>
<organism evidence="1 2">
    <name type="scientific">Portunus trituberculatus</name>
    <name type="common">Swimming crab</name>
    <name type="synonym">Neptunus trituberculatus</name>
    <dbReference type="NCBI Taxonomy" id="210409"/>
    <lineage>
        <taxon>Eukaryota</taxon>
        <taxon>Metazoa</taxon>
        <taxon>Ecdysozoa</taxon>
        <taxon>Arthropoda</taxon>
        <taxon>Crustacea</taxon>
        <taxon>Multicrustacea</taxon>
        <taxon>Malacostraca</taxon>
        <taxon>Eumalacostraca</taxon>
        <taxon>Eucarida</taxon>
        <taxon>Decapoda</taxon>
        <taxon>Pleocyemata</taxon>
        <taxon>Brachyura</taxon>
        <taxon>Eubrachyura</taxon>
        <taxon>Portunoidea</taxon>
        <taxon>Portunidae</taxon>
        <taxon>Portuninae</taxon>
        <taxon>Portunus</taxon>
    </lineage>
</organism>
<comment type="caution">
    <text evidence="1">The sequence shown here is derived from an EMBL/GenBank/DDBJ whole genome shotgun (WGS) entry which is preliminary data.</text>
</comment>
<gene>
    <name evidence="1" type="ORF">E2C01_030538</name>
</gene>
<protein>
    <submittedName>
        <fullName evidence="1">Uncharacterized protein</fullName>
    </submittedName>
</protein>
<reference evidence="1 2" key="1">
    <citation type="submission" date="2019-05" db="EMBL/GenBank/DDBJ databases">
        <title>Another draft genome of Portunus trituberculatus and its Hox gene families provides insights of decapod evolution.</title>
        <authorList>
            <person name="Jeong J.-H."/>
            <person name="Song I."/>
            <person name="Kim S."/>
            <person name="Choi T."/>
            <person name="Kim D."/>
            <person name="Ryu S."/>
            <person name="Kim W."/>
        </authorList>
    </citation>
    <scope>NUCLEOTIDE SEQUENCE [LARGE SCALE GENOMIC DNA]</scope>
    <source>
        <tissue evidence="1">Muscle</tissue>
    </source>
</reference>
<dbReference type="EMBL" id="VSRR010003676">
    <property type="protein sequence ID" value="MPC37065.1"/>
    <property type="molecule type" value="Genomic_DNA"/>
</dbReference>
<name>A0A5B7EUH5_PORTR</name>
<evidence type="ECO:0000313" key="1">
    <source>
        <dbReference type="EMBL" id="MPC37065.1"/>
    </source>
</evidence>
<evidence type="ECO:0000313" key="2">
    <source>
        <dbReference type="Proteomes" id="UP000324222"/>
    </source>
</evidence>
<keyword evidence="2" id="KW-1185">Reference proteome</keyword>
<dbReference type="AlphaFoldDB" id="A0A5B7EUH5"/>
<dbReference type="Proteomes" id="UP000324222">
    <property type="component" value="Unassembled WGS sequence"/>
</dbReference>
<proteinExistence type="predicted"/>